<dbReference type="RefSeq" id="XP_043004199.1">
    <property type="nucleotide sequence ID" value="XM_043158844.1"/>
</dbReference>
<dbReference type="Proteomes" id="UP001049176">
    <property type="component" value="Chromosome 9"/>
</dbReference>
<evidence type="ECO:0000256" key="2">
    <source>
        <dbReference type="SAM" id="Phobius"/>
    </source>
</evidence>
<evidence type="ECO:0000256" key="1">
    <source>
        <dbReference type="SAM" id="MobiDB-lite"/>
    </source>
</evidence>
<protein>
    <submittedName>
        <fullName evidence="3">Uncharacterized protein</fullName>
    </submittedName>
</protein>
<dbReference type="GeneID" id="66082749"/>
<organism evidence="3 4">
    <name type="scientific">Marasmius oreades</name>
    <name type="common">fairy-ring Marasmius</name>
    <dbReference type="NCBI Taxonomy" id="181124"/>
    <lineage>
        <taxon>Eukaryota</taxon>
        <taxon>Fungi</taxon>
        <taxon>Dikarya</taxon>
        <taxon>Basidiomycota</taxon>
        <taxon>Agaricomycotina</taxon>
        <taxon>Agaricomycetes</taxon>
        <taxon>Agaricomycetidae</taxon>
        <taxon>Agaricales</taxon>
        <taxon>Marasmiineae</taxon>
        <taxon>Marasmiaceae</taxon>
        <taxon>Marasmius</taxon>
    </lineage>
</organism>
<keyword evidence="4" id="KW-1185">Reference proteome</keyword>
<feature type="transmembrane region" description="Helical" evidence="2">
    <location>
        <begin position="12"/>
        <end position="31"/>
    </location>
</feature>
<reference evidence="3" key="1">
    <citation type="journal article" date="2021" name="Genome Biol. Evol.">
        <title>The assembled and annotated genome of the fairy-ring fungus Marasmius oreades.</title>
        <authorList>
            <person name="Hiltunen M."/>
            <person name="Ament-Velasquez S.L."/>
            <person name="Johannesson H."/>
        </authorList>
    </citation>
    <scope>NUCLEOTIDE SEQUENCE</scope>
    <source>
        <strain evidence="3">03SP1</strain>
    </source>
</reference>
<dbReference type="EMBL" id="CM032189">
    <property type="protein sequence ID" value="KAG7087728.1"/>
    <property type="molecule type" value="Genomic_DNA"/>
</dbReference>
<keyword evidence="2" id="KW-0812">Transmembrane</keyword>
<sequence length="119" mass="13935">MSTGWNVFTYLFLAFFILVGLFATVLCILIVRHKVMRSKVGNQGKDEEVPKYDDLKPIHIPEPMAAYFPRAYRHQMDMEIWSGTAAVPPPMPRPAEKVPVREHRKHNHLRSHRQSRRLM</sequence>
<keyword evidence="2" id="KW-0472">Membrane</keyword>
<comment type="caution">
    <text evidence="3">The sequence shown here is derived from an EMBL/GenBank/DDBJ whole genome shotgun (WGS) entry which is preliminary data.</text>
</comment>
<accession>A0A9P7RQV6</accession>
<name>A0A9P7RQV6_9AGAR</name>
<feature type="compositionally biased region" description="Basic residues" evidence="1">
    <location>
        <begin position="102"/>
        <end position="119"/>
    </location>
</feature>
<evidence type="ECO:0000313" key="4">
    <source>
        <dbReference type="Proteomes" id="UP001049176"/>
    </source>
</evidence>
<dbReference type="OrthoDB" id="2996064at2759"/>
<dbReference type="KEGG" id="more:E1B28_013674"/>
<evidence type="ECO:0000313" key="3">
    <source>
        <dbReference type="EMBL" id="KAG7087728.1"/>
    </source>
</evidence>
<proteinExistence type="predicted"/>
<feature type="region of interest" description="Disordered" evidence="1">
    <location>
        <begin position="85"/>
        <end position="119"/>
    </location>
</feature>
<gene>
    <name evidence="3" type="ORF">E1B28_013674</name>
</gene>
<keyword evidence="2" id="KW-1133">Transmembrane helix</keyword>
<dbReference type="AlphaFoldDB" id="A0A9P7RQV6"/>